<comment type="pathway">
    <text evidence="2">Quinol/quinone metabolism; menaquinone biosynthesis.</text>
</comment>
<dbReference type="EMBL" id="JAGQDG010000004">
    <property type="protein sequence ID" value="MBQ0936226.1"/>
    <property type="molecule type" value="Genomic_DNA"/>
</dbReference>
<dbReference type="PANTHER" id="PTHR13929:SF0">
    <property type="entry name" value="UBIA PRENYLTRANSFERASE DOMAIN-CONTAINING PROTEIN 1"/>
    <property type="match status" value="1"/>
</dbReference>
<keyword evidence="5" id="KW-0808">Transferase</keyword>
<dbReference type="InterPro" id="IPR026046">
    <property type="entry name" value="UBIAD1"/>
</dbReference>
<evidence type="ECO:0000313" key="10">
    <source>
        <dbReference type="EMBL" id="MBQ0936226.1"/>
    </source>
</evidence>
<dbReference type="RefSeq" id="WP_210809530.1">
    <property type="nucleotide sequence ID" value="NZ_JAGQDG010000004.1"/>
</dbReference>
<accession>A0ABS5DYJ5</accession>
<dbReference type="CDD" id="cd13962">
    <property type="entry name" value="PT_UbiA_UBIAD1"/>
    <property type="match status" value="1"/>
</dbReference>
<keyword evidence="11" id="KW-1185">Reference proteome</keyword>
<dbReference type="PANTHER" id="PTHR13929">
    <property type="entry name" value="1,4-DIHYDROXY-2-NAPHTHOATE OCTAPRENYLTRANSFERASE"/>
    <property type="match status" value="1"/>
</dbReference>
<name>A0ABS5DYJ5_9BURK</name>
<sequence>MSAHSTSRAFAWWRASRPGFLLVTLFAATTGIAQSQACGCGWDPAAAVVTVLLALLAHAAINLHNDVGDALGGSDAVNHGRIGPFTGGSRAIQDGVFSLSEVQDAVKVLAGVVVVGGILLAARVGPALLFLGLAGLALGWAYSSPKVGLMNRGWGELSVALAWWAVVWGADLVQRHQFSALAAISGVSIGLLVAAVLWVAEFPDAEADAQVGKHTLVVRWGPEVGAVVYTGGVFSAHLWVAAWWWVDWLPSTAWWALGSAPLSLWAAAQLWRHRRQPQRLRWALQCTVAAAVLHGALMTTAFVAIARLR</sequence>
<dbReference type="Proteomes" id="UP000672097">
    <property type="component" value="Unassembled WGS sequence"/>
</dbReference>
<gene>
    <name evidence="10" type="ORF">KAK11_12875</name>
</gene>
<keyword evidence="8 9" id="KW-0472">Membrane</keyword>
<feature type="transmembrane region" description="Helical" evidence="9">
    <location>
        <begin position="253"/>
        <end position="271"/>
    </location>
</feature>
<organism evidence="10 11">
    <name type="scientific">Ideonella paludis</name>
    <dbReference type="NCBI Taxonomy" id="1233411"/>
    <lineage>
        <taxon>Bacteria</taxon>
        <taxon>Pseudomonadati</taxon>
        <taxon>Pseudomonadota</taxon>
        <taxon>Betaproteobacteria</taxon>
        <taxon>Burkholderiales</taxon>
        <taxon>Sphaerotilaceae</taxon>
        <taxon>Ideonella</taxon>
    </lineage>
</organism>
<evidence type="ECO:0000256" key="3">
    <source>
        <dbReference type="ARBA" id="ARBA00022428"/>
    </source>
</evidence>
<evidence type="ECO:0000256" key="2">
    <source>
        <dbReference type="ARBA" id="ARBA00004863"/>
    </source>
</evidence>
<evidence type="ECO:0000256" key="4">
    <source>
        <dbReference type="ARBA" id="ARBA00022475"/>
    </source>
</evidence>
<evidence type="ECO:0000256" key="8">
    <source>
        <dbReference type="ARBA" id="ARBA00023136"/>
    </source>
</evidence>
<evidence type="ECO:0000256" key="1">
    <source>
        <dbReference type="ARBA" id="ARBA00004141"/>
    </source>
</evidence>
<dbReference type="InterPro" id="IPR044878">
    <property type="entry name" value="UbiA_sf"/>
</dbReference>
<dbReference type="InterPro" id="IPR000537">
    <property type="entry name" value="UbiA_prenyltransferase"/>
</dbReference>
<protein>
    <submittedName>
        <fullName evidence="10">Prenyltransferase</fullName>
    </submittedName>
</protein>
<evidence type="ECO:0000313" key="11">
    <source>
        <dbReference type="Proteomes" id="UP000672097"/>
    </source>
</evidence>
<dbReference type="Pfam" id="PF01040">
    <property type="entry name" value="UbiA"/>
    <property type="match status" value="1"/>
</dbReference>
<feature type="transmembrane region" description="Helical" evidence="9">
    <location>
        <begin position="153"/>
        <end position="173"/>
    </location>
</feature>
<evidence type="ECO:0000256" key="6">
    <source>
        <dbReference type="ARBA" id="ARBA00022692"/>
    </source>
</evidence>
<evidence type="ECO:0000256" key="7">
    <source>
        <dbReference type="ARBA" id="ARBA00022989"/>
    </source>
</evidence>
<keyword evidence="7 9" id="KW-1133">Transmembrane helix</keyword>
<dbReference type="Gene3D" id="1.10.357.140">
    <property type="entry name" value="UbiA prenyltransferase"/>
    <property type="match status" value="1"/>
</dbReference>
<comment type="caution">
    <text evidence="10">The sequence shown here is derived from an EMBL/GenBank/DDBJ whole genome shotgun (WGS) entry which is preliminary data.</text>
</comment>
<keyword evidence="3" id="KW-0474">Menaquinone biosynthesis</keyword>
<keyword evidence="4" id="KW-1003">Cell membrane</keyword>
<dbReference type="PIRSF" id="PIRSF005355">
    <property type="entry name" value="UBIAD1"/>
    <property type="match status" value="1"/>
</dbReference>
<keyword evidence="6 9" id="KW-0812">Transmembrane</keyword>
<feature type="transmembrane region" description="Helical" evidence="9">
    <location>
        <begin position="180"/>
        <end position="200"/>
    </location>
</feature>
<evidence type="ECO:0000256" key="9">
    <source>
        <dbReference type="SAM" id="Phobius"/>
    </source>
</evidence>
<reference evidence="10 11" key="1">
    <citation type="submission" date="2021-04" db="EMBL/GenBank/DDBJ databases">
        <title>The genome sequence of type strain Ideonella paludis KCTC 32238.</title>
        <authorList>
            <person name="Liu Y."/>
        </authorList>
    </citation>
    <scope>NUCLEOTIDE SEQUENCE [LARGE SCALE GENOMIC DNA]</scope>
    <source>
        <strain evidence="10 11">KCTC 32238</strain>
    </source>
</reference>
<feature type="transmembrane region" description="Helical" evidence="9">
    <location>
        <begin position="45"/>
        <end position="63"/>
    </location>
</feature>
<evidence type="ECO:0000256" key="5">
    <source>
        <dbReference type="ARBA" id="ARBA00022679"/>
    </source>
</evidence>
<comment type="subcellular location">
    <subcellularLocation>
        <location evidence="1">Membrane</location>
        <topology evidence="1">Multi-pass membrane protein</topology>
    </subcellularLocation>
</comment>
<proteinExistence type="predicted"/>
<feature type="transmembrane region" description="Helical" evidence="9">
    <location>
        <begin position="283"/>
        <end position="306"/>
    </location>
</feature>
<feature type="transmembrane region" description="Helical" evidence="9">
    <location>
        <begin position="108"/>
        <end position="141"/>
    </location>
</feature>